<protein>
    <submittedName>
        <fullName evidence="1">Uncharacterized protein</fullName>
    </submittedName>
</protein>
<reference evidence="1 2" key="1">
    <citation type="journal article" date="2021" name="Hortic Res">
        <title>High-quality reference genome and annotation aids understanding of berry development for evergreen blueberry (Vaccinium darrowii).</title>
        <authorList>
            <person name="Yu J."/>
            <person name="Hulse-Kemp A.M."/>
            <person name="Babiker E."/>
            <person name="Staton M."/>
        </authorList>
    </citation>
    <scope>NUCLEOTIDE SEQUENCE [LARGE SCALE GENOMIC DNA]</scope>
    <source>
        <strain evidence="2">cv. NJ 8807/NJ 8810</strain>
        <tissue evidence="1">Young leaf</tissue>
    </source>
</reference>
<name>A0ACB7ZA92_9ERIC</name>
<gene>
    <name evidence="1" type="ORF">Vadar_004215</name>
</gene>
<comment type="caution">
    <text evidence="1">The sequence shown here is derived from an EMBL/GenBank/DDBJ whole genome shotgun (WGS) entry which is preliminary data.</text>
</comment>
<organism evidence="1 2">
    <name type="scientific">Vaccinium darrowii</name>
    <dbReference type="NCBI Taxonomy" id="229202"/>
    <lineage>
        <taxon>Eukaryota</taxon>
        <taxon>Viridiplantae</taxon>
        <taxon>Streptophyta</taxon>
        <taxon>Embryophyta</taxon>
        <taxon>Tracheophyta</taxon>
        <taxon>Spermatophyta</taxon>
        <taxon>Magnoliopsida</taxon>
        <taxon>eudicotyledons</taxon>
        <taxon>Gunneridae</taxon>
        <taxon>Pentapetalae</taxon>
        <taxon>asterids</taxon>
        <taxon>Ericales</taxon>
        <taxon>Ericaceae</taxon>
        <taxon>Vaccinioideae</taxon>
        <taxon>Vaccinieae</taxon>
        <taxon>Vaccinium</taxon>
    </lineage>
</organism>
<sequence>MVKELGENYSCNYYLKVHGDIRLIKSDAEALRMCLLVDLNRLVNVFAVSNVDDVIGTQGSQIHSDRLMGNKSKRKVETTTINEQLTDSETDEYDPDSTSSDSDYEEFYDSDVVVEEDDALFEVNVDTQVESDGREEECVNHIVGDEVADVDDSSDNTDELLSYSSSDSQDESVRKEPEQFGQLWGYIEEVRNSNPGTTIKVMSKPVPGSENEVKFKKLFICWGSLKQGFLQGCRPVIGLVGCHLKGPHGGIMLIAIGMDANNCIYSFCYAVVGKENKKTWHWFLELLKEDLGVQNTHINTFMTDKQKGLIDAVSELFPNASHRFCVRHLYNNFKREFKGLVLKEILWKAVRATTIPRFTGAMEEMKKADPQAYEWLTARPPINWSRSHFDPFPKCDILLNNLFESFNSAILPARDKPIITMLERIRTILMESMKKRKAAIMRCKDPICPKIRKRLDKLKDEKAWIPRKWELTGIPCVHAIATYNKMELDPMDHVHDCYKLQTYLTIYENVLGPINGRELWPSTEMPKMLPPDVKKRAGRPKKARRRELDEEVPPNTTTLSRRGVKMTCSHCGKTGHNKRGCKQTPTTTGQTPATTSTPVNYPPPVNDPISVTAASASQSTLTSVGKIKCSQCGKTEHNKRSCKQRHGPTPGASGPTAAATSPAYNVPPINYPSSQNPLTSVLSIVANASQGGSQSGLNSEVASASAMGSEIGGANLENIYVNLNLYDFCKKVLNQQTQPSKGRALCGGVGKFIWLLQGLHLLPSE</sequence>
<dbReference type="EMBL" id="CM037162">
    <property type="protein sequence ID" value="KAH7862386.1"/>
    <property type="molecule type" value="Genomic_DNA"/>
</dbReference>
<proteinExistence type="predicted"/>
<evidence type="ECO:0000313" key="1">
    <source>
        <dbReference type="EMBL" id="KAH7862386.1"/>
    </source>
</evidence>
<dbReference type="Proteomes" id="UP000828048">
    <property type="component" value="Chromosome 12"/>
</dbReference>
<accession>A0ACB7ZA92</accession>
<evidence type="ECO:0000313" key="2">
    <source>
        <dbReference type="Proteomes" id="UP000828048"/>
    </source>
</evidence>
<keyword evidence="2" id="KW-1185">Reference proteome</keyword>